<reference evidence="8" key="1">
    <citation type="submission" date="2019-08" db="EMBL/GenBank/DDBJ databases">
        <authorList>
            <person name="Kucharzyk K."/>
            <person name="Murdoch R.W."/>
            <person name="Higgins S."/>
            <person name="Loffler F."/>
        </authorList>
    </citation>
    <scope>NUCLEOTIDE SEQUENCE</scope>
</reference>
<dbReference type="EMBL" id="VSSQ01003276">
    <property type="protein sequence ID" value="MPM19939.1"/>
    <property type="molecule type" value="Genomic_DNA"/>
</dbReference>
<evidence type="ECO:0000256" key="1">
    <source>
        <dbReference type="ARBA" id="ARBA00004141"/>
    </source>
</evidence>
<feature type="transmembrane region" description="Helical" evidence="6">
    <location>
        <begin position="12"/>
        <end position="35"/>
    </location>
</feature>
<keyword evidence="5 6" id="KW-0472">Membrane</keyword>
<dbReference type="AlphaFoldDB" id="A0A644XV30"/>
<name>A0A644XV30_9ZZZZ</name>
<evidence type="ECO:0000256" key="5">
    <source>
        <dbReference type="ARBA" id="ARBA00023136"/>
    </source>
</evidence>
<feature type="transmembrane region" description="Helical" evidence="6">
    <location>
        <begin position="41"/>
        <end position="60"/>
    </location>
</feature>
<proteinExistence type="inferred from homology"/>
<sequence>MHSNDQRFKELWRFIKFAFFSASAGLIETGLFYILSLIPAIGYWTCYLPALIASVVWNFTLNRRFTFQSNVDVPKAMMKVFIYYLIFTPLSTWLGNWLVEVRFTGYPMIKDLVFFATLLINFITEFLYQRYYVFSKSMDNRPVKKQDKTC</sequence>
<dbReference type="PANTHER" id="PTHR38459">
    <property type="entry name" value="PROPHAGE BACTOPRENOL-LINKED GLUCOSE TRANSLOCASE HOMOLOG"/>
    <property type="match status" value="1"/>
</dbReference>
<feature type="transmembrane region" description="Helical" evidence="6">
    <location>
        <begin position="81"/>
        <end position="99"/>
    </location>
</feature>
<protein>
    <recommendedName>
        <fullName evidence="7">GtrA/DPMS transmembrane domain-containing protein</fullName>
    </recommendedName>
</protein>
<comment type="subcellular location">
    <subcellularLocation>
        <location evidence="1">Membrane</location>
        <topology evidence="1">Multi-pass membrane protein</topology>
    </subcellularLocation>
</comment>
<evidence type="ECO:0000259" key="7">
    <source>
        <dbReference type="Pfam" id="PF04138"/>
    </source>
</evidence>
<evidence type="ECO:0000256" key="6">
    <source>
        <dbReference type="SAM" id="Phobius"/>
    </source>
</evidence>
<evidence type="ECO:0000256" key="2">
    <source>
        <dbReference type="ARBA" id="ARBA00009399"/>
    </source>
</evidence>
<gene>
    <name evidence="8" type="ORF">SDC9_66366</name>
</gene>
<comment type="caution">
    <text evidence="8">The sequence shown here is derived from an EMBL/GenBank/DDBJ whole genome shotgun (WGS) entry which is preliminary data.</text>
</comment>
<accession>A0A644XV30</accession>
<evidence type="ECO:0000256" key="3">
    <source>
        <dbReference type="ARBA" id="ARBA00022692"/>
    </source>
</evidence>
<dbReference type="InterPro" id="IPR051401">
    <property type="entry name" value="GtrA_CellWall_Glycosyl"/>
</dbReference>
<dbReference type="GO" id="GO:0000271">
    <property type="term" value="P:polysaccharide biosynthetic process"/>
    <property type="evidence" value="ECO:0007669"/>
    <property type="project" value="InterPro"/>
</dbReference>
<dbReference type="GO" id="GO:0005886">
    <property type="term" value="C:plasma membrane"/>
    <property type="evidence" value="ECO:0007669"/>
    <property type="project" value="TreeGrafter"/>
</dbReference>
<dbReference type="InterPro" id="IPR007267">
    <property type="entry name" value="GtrA_DPMS_TM"/>
</dbReference>
<comment type="similarity">
    <text evidence="2">Belongs to the GtrA family.</text>
</comment>
<dbReference type="PANTHER" id="PTHR38459:SF1">
    <property type="entry name" value="PROPHAGE BACTOPRENOL-LINKED GLUCOSE TRANSLOCASE HOMOLOG"/>
    <property type="match status" value="1"/>
</dbReference>
<dbReference type="Pfam" id="PF04138">
    <property type="entry name" value="GtrA_DPMS_TM"/>
    <property type="match status" value="1"/>
</dbReference>
<keyword evidence="4 6" id="KW-1133">Transmembrane helix</keyword>
<evidence type="ECO:0000313" key="8">
    <source>
        <dbReference type="EMBL" id="MPM19939.1"/>
    </source>
</evidence>
<feature type="domain" description="GtrA/DPMS transmembrane" evidence="7">
    <location>
        <begin position="16"/>
        <end position="134"/>
    </location>
</feature>
<organism evidence="8">
    <name type="scientific">bioreactor metagenome</name>
    <dbReference type="NCBI Taxonomy" id="1076179"/>
    <lineage>
        <taxon>unclassified sequences</taxon>
        <taxon>metagenomes</taxon>
        <taxon>ecological metagenomes</taxon>
    </lineage>
</organism>
<evidence type="ECO:0000256" key="4">
    <source>
        <dbReference type="ARBA" id="ARBA00022989"/>
    </source>
</evidence>
<feature type="transmembrane region" description="Helical" evidence="6">
    <location>
        <begin position="111"/>
        <end position="128"/>
    </location>
</feature>
<keyword evidence="3 6" id="KW-0812">Transmembrane</keyword>